<keyword evidence="8" id="KW-1185">Reference proteome</keyword>
<feature type="domain" description="Glucose-methanol-choline oxidoreductase N-terminal" evidence="6">
    <location>
        <begin position="215"/>
        <end position="238"/>
    </location>
</feature>
<dbReference type="InterPro" id="IPR000172">
    <property type="entry name" value="GMC_OxRdtase_N"/>
</dbReference>
<protein>
    <recommendedName>
        <fullName evidence="6">Glucose-methanol-choline oxidoreductase N-terminal domain-containing protein</fullName>
    </recommendedName>
</protein>
<accession>A0AAV6TFJ6</accession>
<evidence type="ECO:0000256" key="4">
    <source>
        <dbReference type="ARBA" id="ARBA00022827"/>
    </source>
</evidence>
<dbReference type="Gene3D" id="3.30.560.10">
    <property type="entry name" value="Glucose Oxidase, domain 3"/>
    <property type="match status" value="1"/>
</dbReference>
<sequence>MGNPNDPNTVVDPELRVKNVKGLRVVDASVMPLIPWGNTFTSTMMVAEKGSDIIKKSIECDKIVPLVSRDDPNSPNFPDNVHANFIFEFANTMDLARNNAYDSPVQNNPVLPLLLAILASQRNSPKVSESLRHKEYDYIIVGAGSAGSVVASRLSEILCVNVLLLEAGPTPPLLNDVPVLSRNFWGTDIDWNYRTVSQKHSGFGLVNRQVVWPSGKGLGGSSLLNAMIYVRGNTKNYDDWAAHGAVGWSWSDVKPYFLKLDDNTDQEYISDGYHVVGGPISVQKPRYQADFKKPLIQSAQQLGYKIVDVNGPSQNSPDFSHSEITLHNRKEIPIRT</sequence>
<evidence type="ECO:0000313" key="7">
    <source>
        <dbReference type="EMBL" id="KAG8161898.1"/>
    </source>
</evidence>
<dbReference type="GO" id="GO:0050660">
    <property type="term" value="F:flavin adenine dinucleotide binding"/>
    <property type="evidence" value="ECO:0007669"/>
    <property type="project" value="InterPro"/>
</dbReference>
<organism evidence="7 8">
    <name type="scientific">Oedothorax gibbosus</name>
    <dbReference type="NCBI Taxonomy" id="931172"/>
    <lineage>
        <taxon>Eukaryota</taxon>
        <taxon>Metazoa</taxon>
        <taxon>Ecdysozoa</taxon>
        <taxon>Arthropoda</taxon>
        <taxon>Chelicerata</taxon>
        <taxon>Arachnida</taxon>
        <taxon>Araneae</taxon>
        <taxon>Araneomorphae</taxon>
        <taxon>Entelegynae</taxon>
        <taxon>Araneoidea</taxon>
        <taxon>Linyphiidae</taxon>
        <taxon>Erigoninae</taxon>
        <taxon>Oedothorax</taxon>
    </lineage>
</organism>
<evidence type="ECO:0000256" key="2">
    <source>
        <dbReference type="ARBA" id="ARBA00010790"/>
    </source>
</evidence>
<evidence type="ECO:0000256" key="3">
    <source>
        <dbReference type="ARBA" id="ARBA00022630"/>
    </source>
</evidence>
<evidence type="ECO:0000313" key="8">
    <source>
        <dbReference type="Proteomes" id="UP000827092"/>
    </source>
</evidence>
<reference evidence="7 8" key="1">
    <citation type="journal article" date="2022" name="Nat. Ecol. Evol.">
        <title>A masculinizing supergene underlies an exaggerated male reproductive morph in a spider.</title>
        <authorList>
            <person name="Hendrickx F."/>
            <person name="De Corte Z."/>
            <person name="Sonet G."/>
            <person name="Van Belleghem S.M."/>
            <person name="Kostlbacher S."/>
            <person name="Vangestel C."/>
        </authorList>
    </citation>
    <scope>NUCLEOTIDE SEQUENCE [LARGE SCALE GENOMIC DNA]</scope>
    <source>
        <strain evidence="7">W744_W776</strain>
    </source>
</reference>
<evidence type="ECO:0000256" key="5">
    <source>
        <dbReference type="RuleBase" id="RU003968"/>
    </source>
</evidence>
<dbReference type="InterPro" id="IPR012132">
    <property type="entry name" value="GMC_OxRdtase"/>
</dbReference>
<dbReference type="EMBL" id="JAFNEN010005750">
    <property type="protein sequence ID" value="KAG8161898.1"/>
    <property type="molecule type" value="Genomic_DNA"/>
</dbReference>
<comment type="similarity">
    <text evidence="2 5">Belongs to the GMC oxidoreductase family.</text>
</comment>
<dbReference type="PANTHER" id="PTHR11552:SF147">
    <property type="entry name" value="CHOLINE DEHYDROGENASE, MITOCHONDRIAL"/>
    <property type="match status" value="1"/>
</dbReference>
<dbReference type="InterPro" id="IPR036188">
    <property type="entry name" value="FAD/NAD-bd_sf"/>
</dbReference>
<comment type="caution">
    <text evidence="7">The sequence shown here is derived from an EMBL/GenBank/DDBJ whole genome shotgun (WGS) entry which is preliminary data.</text>
</comment>
<gene>
    <name evidence="7" type="ORF">JTE90_008257</name>
</gene>
<evidence type="ECO:0000256" key="1">
    <source>
        <dbReference type="ARBA" id="ARBA00001974"/>
    </source>
</evidence>
<dbReference type="Pfam" id="PF05199">
    <property type="entry name" value="GMC_oxred_C"/>
    <property type="match status" value="1"/>
</dbReference>
<dbReference type="PROSITE" id="PS00623">
    <property type="entry name" value="GMC_OXRED_1"/>
    <property type="match status" value="1"/>
</dbReference>
<dbReference type="AlphaFoldDB" id="A0AAV6TFJ6"/>
<dbReference type="Proteomes" id="UP000827092">
    <property type="component" value="Unassembled WGS sequence"/>
</dbReference>
<dbReference type="SUPFAM" id="SSF51905">
    <property type="entry name" value="FAD/NAD(P)-binding domain"/>
    <property type="match status" value="2"/>
</dbReference>
<dbReference type="Pfam" id="PF00732">
    <property type="entry name" value="GMC_oxred_N"/>
    <property type="match status" value="1"/>
</dbReference>
<keyword evidence="3 5" id="KW-0285">Flavoprotein</keyword>
<dbReference type="GO" id="GO:0016614">
    <property type="term" value="F:oxidoreductase activity, acting on CH-OH group of donors"/>
    <property type="evidence" value="ECO:0007669"/>
    <property type="project" value="InterPro"/>
</dbReference>
<dbReference type="PANTHER" id="PTHR11552">
    <property type="entry name" value="GLUCOSE-METHANOL-CHOLINE GMC OXIDOREDUCTASE"/>
    <property type="match status" value="1"/>
</dbReference>
<dbReference type="InterPro" id="IPR007867">
    <property type="entry name" value="GMC_OxRtase_C"/>
</dbReference>
<comment type="cofactor">
    <cofactor evidence="1">
        <name>FAD</name>
        <dbReference type="ChEBI" id="CHEBI:57692"/>
    </cofactor>
</comment>
<keyword evidence="4 5" id="KW-0274">FAD</keyword>
<proteinExistence type="inferred from homology"/>
<dbReference type="Gene3D" id="3.50.50.60">
    <property type="entry name" value="FAD/NAD(P)-binding domain"/>
    <property type="match status" value="2"/>
</dbReference>
<evidence type="ECO:0000259" key="6">
    <source>
        <dbReference type="PROSITE" id="PS00623"/>
    </source>
</evidence>
<name>A0AAV6TFJ6_9ARAC</name>